<dbReference type="InterPro" id="IPR011009">
    <property type="entry name" value="Kinase-like_dom_sf"/>
</dbReference>
<evidence type="ECO:0000259" key="3">
    <source>
        <dbReference type="PROSITE" id="PS50011"/>
    </source>
</evidence>
<keyword evidence="2" id="KW-1133">Transmembrane helix</keyword>
<dbReference type="Gene3D" id="1.10.510.10">
    <property type="entry name" value="Transferase(Phosphotransferase) domain 1"/>
    <property type="match status" value="1"/>
</dbReference>
<dbReference type="InterPro" id="IPR017441">
    <property type="entry name" value="Protein_kinase_ATP_BS"/>
</dbReference>
<dbReference type="GO" id="GO:0004672">
    <property type="term" value="F:protein kinase activity"/>
    <property type="evidence" value="ECO:0007669"/>
    <property type="project" value="InterPro"/>
</dbReference>
<dbReference type="RefSeq" id="WP_069655843.1">
    <property type="nucleotide sequence ID" value="NZ_MIJF01000003.1"/>
</dbReference>
<dbReference type="SUPFAM" id="SSF56112">
    <property type="entry name" value="Protein kinase-like (PK-like)"/>
    <property type="match status" value="1"/>
</dbReference>
<keyword evidence="1" id="KW-0067">ATP-binding</keyword>
<dbReference type="PANTHER" id="PTHR44167">
    <property type="entry name" value="OVARIAN-SPECIFIC SERINE/THREONINE-PROTEIN KINASE LOK-RELATED"/>
    <property type="match status" value="1"/>
</dbReference>
<name>A0A1D2YXG7_9BACI</name>
<feature type="transmembrane region" description="Helical" evidence="2">
    <location>
        <begin position="284"/>
        <end position="303"/>
    </location>
</feature>
<protein>
    <recommendedName>
        <fullName evidence="3">Protein kinase domain-containing protein</fullName>
    </recommendedName>
</protein>
<keyword evidence="1" id="KW-0547">Nucleotide-binding</keyword>
<reference evidence="4 5" key="1">
    <citation type="submission" date="2016-09" db="EMBL/GenBank/DDBJ databases">
        <title>Draft genome sequence for the type strain of Vulcanibacillus modesticaldus BR, a strictly anaerobic, moderately thermophilic, and nitrate-reducing bacterium from deep sea-hydrothermal vents of the Mid-Atlantic Ridge.</title>
        <authorList>
            <person name="Abin C.A."/>
            <person name="Hollibaugh J.T."/>
        </authorList>
    </citation>
    <scope>NUCLEOTIDE SEQUENCE [LARGE SCALE GENOMIC DNA]</scope>
    <source>
        <strain evidence="4 5">BR</strain>
    </source>
</reference>
<dbReference type="PROSITE" id="PS50011">
    <property type="entry name" value="PROTEIN_KINASE_DOM"/>
    <property type="match status" value="1"/>
</dbReference>
<organism evidence="4 5">
    <name type="scientific">Vulcanibacillus modesticaldus</name>
    <dbReference type="NCBI Taxonomy" id="337097"/>
    <lineage>
        <taxon>Bacteria</taxon>
        <taxon>Bacillati</taxon>
        <taxon>Bacillota</taxon>
        <taxon>Bacilli</taxon>
        <taxon>Bacillales</taxon>
        <taxon>Bacillaceae</taxon>
        <taxon>Vulcanibacillus</taxon>
    </lineage>
</organism>
<gene>
    <name evidence="4" type="ORF">BHF71_05245</name>
</gene>
<keyword evidence="5" id="KW-1185">Reference proteome</keyword>
<dbReference type="Pfam" id="PF00069">
    <property type="entry name" value="Pkinase"/>
    <property type="match status" value="1"/>
</dbReference>
<accession>A0A1D2YXG7</accession>
<dbReference type="STRING" id="337097.BHF71_05245"/>
<proteinExistence type="predicted"/>
<evidence type="ECO:0000313" key="5">
    <source>
        <dbReference type="Proteomes" id="UP000243739"/>
    </source>
</evidence>
<dbReference type="SMART" id="SM00220">
    <property type="entry name" value="S_TKc"/>
    <property type="match status" value="1"/>
</dbReference>
<dbReference type="GO" id="GO:0005524">
    <property type="term" value="F:ATP binding"/>
    <property type="evidence" value="ECO:0007669"/>
    <property type="project" value="UniProtKB-UniRule"/>
</dbReference>
<sequence>MSMLFNSKDNILKPGTVITGKWNKKKYTVIRILGSGENGIVYLVQFLGKQYALKMSLATIDLSLEIQVIQRLNNTQGQLLGFSVFDIDDFQYKEKLFTFYVMPYKNGISIEKYLYGKDCIEYYNVFRRVLELLISIHDEGWVLGDIKPEHILIEPEKLRISIIDLGGVTRFNEGVRQFTELYDRGSWKVGNRKADSHYDLFALVMVFIQISIGKNKLLKIFKQSRDINKVYDIIRNINLLRPLKPTFKEVLYGKSINSKKVIKDLQNNTPTLDDKNKSNRWIEWLFTTSVILFILVFVHLIYYW</sequence>
<dbReference type="PANTHER" id="PTHR44167:SF24">
    <property type="entry name" value="SERINE_THREONINE-PROTEIN KINASE CHK2"/>
    <property type="match status" value="1"/>
</dbReference>
<keyword evidence="2" id="KW-0812">Transmembrane</keyword>
<dbReference type="PROSITE" id="PS00107">
    <property type="entry name" value="PROTEIN_KINASE_ATP"/>
    <property type="match status" value="1"/>
</dbReference>
<feature type="binding site" evidence="1">
    <location>
        <position position="54"/>
    </location>
    <ligand>
        <name>ATP</name>
        <dbReference type="ChEBI" id="CHEBI:30616"/>
    </ligand>
</feature>
<evidence type="ECO:0000256" key="1">
    <source>
        <dbReference type="PROSITE-ProRule" id="PRU10141"/>
    </source>
</evidence>
<dbReference type="EMBL" id="MIJF01000003">
    <property type="protein sequence ID" value="OEG00307.1"/>
    <property type="molecule type" value="Genomic_DNA"/>
</dbReference>
<feature type="domain" description="Protein kinase" evidence="3">
    <location>
        <begin position="27"/>
        <end position="272"/>
    </location>
</feature>
<keyword evidence="2" id="KW-0472">Membrane</keyword>
<dbReference type="Proteomes" id="UP000243739">
    <property type="component" value="Unassembled WGS sequence"/>
</dbReference>
<dbReference type="InterPro" id="IPR000719">
    <property type="entry name" value="Prot_kinase_dom"/>
</dbReference>
<comment type="caution">
    <text evidence="4">The sequence shown here is derived from an EMBL/GenBank/DDBJ whole genome shotgun (WGS) entry which is preliminary data.</text>
</comment>
<dbReference type="AlphaFoldDB" id="A0A1D2YXG7"/>
<evidence type="ECO:0000256" key="2">
    <source>
        <dbReference type="SAM" id="Phobius"/>
    </source>
</evidence>
<dbReference type="OrthoDB" id="583109at2"/>
<evidence type="ECO:0000313" key="4">
    <source>
        <dbReference type="EMBL" id="OEG00307.1"/>
    </source>
</evidence>